<dbReference type="InterPro" id="IPR038396">
    <property type="entry name" value="SpoIIAA-like_sf"/>
</dbReference>
<organism evidence="1 2">
    <name type="scientific">Sulfurimicrobium lacus</name>
    <dbReference type="NCBI Taxonomy" id="2715678"/>
    <lineage>
        <taxon>Bacteria</taxon>
        <taxon>Pseudomonadati</taxon>
        <taxon>Pseudomonadota</taxon>
        <taxon>Betaproteobacteria</taxon>
        <taxon>Nitrosomonadales</taxon>
        <taxon>Sulfuricellaceae</taxon>
        <taxon>Sulfurimicrobium</taxon>
    </lineage>
</organism>
<dbReference type="SUPFAM" id="SSF52091">
    <property type="entry name" value="SpoIIaa-like"/>
    <property type="match status" value="1"/>
</dbReference>
<dbReference type="Gene3D" id="3.40.50.10600">
    <property type="entry name" value="SpoIIaa-like domains"/>
    <property type="match status" value="1"/>
</dbReference>
<dbReference type="AlphaFoldDB" id="A0A6F8VES1"/>
<reference evidence="2" key="1">
    <citation type="submission" date="2020-03" db="EMBL/GenBank/DDBJ databases">
        <title>Complete genome sequence of sulfur-oxidizing bacterium skT11.</title>
        <authorList>
            <person name="Kanda M."/>
            <person name="Kojima H."/>
            <person name="Fukui M."/>
        </authorList>
    </citation>
    <scope>NUCLEOTIDE SEQUENCE [LARGE SCALE GENOMIC DNA]</scope>
    <source>
        <strain evidence="2">skT11</strain>
    </source>
</reference>
<sequence>MSMQLNEENGGKLLVVHVSGKLVKADYEQFVPAVERLVRQHGKLRILFDMTDFHGWEASAAWEDFKFGVEHFADIERIAMVGEKQWQHAMATFGKPFTKAKIRYFDHADAAEARKWVDEA</sequence>
<name>A0A6F8VES1_9PROT</name>
<protein>
    <recommendedName>
        <fullName evidence="3">STAS/SEC14 domain-containing protein</fullName>
    </recommendedName>
</protein>
<gene>
    <name evidence="1" type="ORF">SKTS_23280</name>
</gene>
<evidence type="ECO:0000313" key="1">
    <source>
        <dbReference type="EMBL" id="BCB27442.1"/>
    </source>
</evidence>
<dbReference type="EMBL" id="AP022853">
    <property type="protein sequence ID" value="BCB27442.1"/>
    <property type="molecule type" value="Genomic_DNA"/>
</dbReference>
<keyword evidence="2" id="KW-1185">Reference proteome</keyword>
<dbReference type="InterPro" id="IPR036513">
    <property type="entry name" value="STAS_dom_sf"/>
</dbReference>
<dbReference type="Proteomes" id="UP000502260">
    <property type="component" value="Chromosome"/>
</dbReference>
<evidence type="ECO:0000313" key="2">
    <source>
        <dbReference type="Proteomes" id="UP000502260"/>
    </source>
</evidence>
<accession>A0A6F8VES1</accession>
<evidence type="ECO:0008006" key="3">
    <source>
        <dbReference type="Google" id="ProtNLM"/>
    </source>
</evidence>
<dbReference type="InterPro" id="IPR021866">
    <property type="entry name" value="SpoIIAA-like"/>
</dbReference>
<dbReference type="KEGG" id="slac:SKTS_23280"/>
<dbReference type="Pfam" id="PF11964">
    <property type="entry name" value="SpoIIAA-like"/>
    <property type="match status" value="1"/>
</dbReference>
<proteinExistence type="predicted"/>
<dbReference type="RefSeq" id="WP_173065064.1">
    <property type="nucleotide sequence ID" value="NZ_AP022853.1"/>
</dbReference>